<dbReference type="OrthoDB" id="8527955at2"/>
<dbReference type="Proteomes" id="UP000286482">
    <property type="component" value="Unassembled WGS sequence"/>
</dbReference>
<dbReference type="InterPro" id="IPR025513">
    <property type="entry name" value="DUF4401"/>
</dbReference>
<dbReference type="EMBL" id="RAQO01000002">
    <property type="protein sequence ID" value="RKF21450.1"/>
    <property type="molecule type" value="Genomic_DNA"/>
</dbReference>
<evidence type="ECO:0000313" key="3">
    <source>
        <dbReference type="EMBL" id="RKF21450.1"/>
    </source>
</evidence>
<feature type="transmembrane region" description="Helical" evidence="1">
    <location>
        <begin position="161"/>
        <end position="179"/>
    </location>
</feature>
<accession>A0A420ELD2</accession>
<evidence type="ECO:0000313" key="4">
    <source>
        <dbReference type="Proteomes" id="UP000286482"/>
    </source>
</evidence>
<feature type="transmembrane region" description="Helical" evidence="1">
    <location>
        <begin position="224"/>
        <end position="246"/>
    </location>
</feature>
<reference evidence="3 4" key="1">
    <citation type="submission" date="2018-09" db="EMBL/GenBank/DDBJ databases">
        <authorList>
            <person name="Wang Z."/>
        </authorList>
    </citation>
    <scope>NUCLEOTIDE SEQUENCE [LARGE SCALE GENOMIC DNA]</scope>
    <source>
        <strain evidence="3 4">ALS 81</strain>
    </source>
</reference>
<proteinExistence type="predicted"/>
<feature type="transmembrane region" description="Helical" evidence="1">
    <location>
        <begin position="258"/>
        <end position="288"/>
    </location>
</feature>
<dbReference type="RefSeq" id="WP_120353253.1">
    <property type="nucleotide sequence ID" value="NZ_RAQO01000002.1"/>
</dbReference>
<feature type="transmembrane region" description="Helical" evidence="1">
    <location>
        <begin position="191"/>
        <end position="212"/>
    </location>
</feature>
<dbReference type="AlphaFoldDB" id="A0A420ELD2"/>
<feature type="domain" description="DUF4401" evidence="2">
    <location>
        <begin position="31"/>
        <end position="334"/>
    </location>
</feature>
<evidence type="ECO:0000256" key="1">
    <source>
        <dbReference type="SAM" id="Phobius"/>
    </source>
</evidence>
<organism evidence="3 4">
    <name type="scientific">Alginatibacterium sediminis</name>
    <dbReference type="NCBI Taxonomy" id="2164068"/>
    <lineage>
        <taxon>Bacteria</taxon>
        <taxon>Pseudomonadati</taxon>
        <taxon>Pseudomonadota</taxon>
        <taxon>Gammaproteobacteria</taxon>
        <taxon>Alteromonadales</taxon>
        <taxon>Alteromonadaceae</taxon>
        <taxon>Alginatibacterium</taxon>
    </lineage>
</organism>
<keyword evidence="1" id="KW-0472">Membrane</keyword>
<feature type="transmembrane region" description="Helical" evidence="1">
    <location>
        <begin position="324"/>
        <end position="343"/>
    </location>
</feature>
<feature type="transmembrane region" description="Helical" evidence="1">
    <location>
        <begin position="294"/>
        <end position="312"/>
    </location>
</feature>
<dbReference type="Pfam" id="PF14351">
    <property type="entry name" value="DUF4401"/>
    <property type="match status" value="1"/>
</dbReference>
<gene>
    <name evidence="3" type="ORF">DBZ36_02030</name>
</gene>
<sequence length="350" mass="38823">MEPVKTNQLWQILSSNNLVDGLEPTFDDGAPWYLKILMAVSGWIAALSILGFLALALLEVFEDPIFASIFGFILIGCAFLLLRSQNSDFREHIGLALSCAGQGLLVWALFSEAHGIEFWLGFALMQLLLALLMPNALHRTISALCCLLGLAGVGAEMSQPLLAPSIGLILSTSLWLREFQFGRYISQFRALGYGLTLGSLLLSGAYTQFWLYDLFLSGQLESSDWFWSGGIIQTVVAMLMLSVLLRRYDYSFKRNTTLLIYCLALLVCFVAAQASGVLVAIIVLILGFSRQNRILMSLGIAFGLLYLSFYYYHLSATLLEKSQLLAVLALALAMIPRLIRHTMLKDNLHE</sequence>
<feature type="transmembrane region" description="Helical" evidence="1">
    <location>
        <begin position="64"/>
        <end position="81"/>
    </location>
</feature>
<feature type="transmembrane region" description="Helical" evidence="1">
    <location>
        <begin position="116"/>
        <end position="133"/>
    </location>
</feature>
<protein>
    <submittedName>
        <fullName evidence="3">DUF4401 domain-containing protein</fullName>
    </submittedName>
</protein>
<name>A0A420ELD2_9ALTE</name>
<evidence type="ECO:0000259" key="2">
    <source>
        <dbReference type="Pfam" id="PF14351"/>
    </source>
</evidence>
<comment type="caution">
    <text evidence="3">The sequence shown here is derived from an EMBL/GenBank/DDBJ whole genome shotgun (WGS) entry which is preliminary data.</text>
</comment>
<keyword evidence="1" id="KW-0812">Transmembrane</keyword>
<keyword evidence="1" id="KW-1133">Transmembrane helix</keyword>
<keyword evidence="4" id="KW-1185">Reference proteome</keyword>
<feature type="transmembrane region" description="Helical" evidence="1">
    <location>
        <begin position="93"/>
        <end position="110"/>
    </location>
</feature>
<feature type="transmembrane region" description="Helical" evidence="1">
    <location>
        <begin position="36"/>
        <end position="58"/>
    </location>
</feature>